<comment type="caution">
    <text evidence="3">The sequence shown here is derived from an EMBL/GenBank/DDBJ whole genome shotgun (WGS) entry which is preliminary data.</text>
</comment>
<dbReference type="EMBL" id="SAYU02000144">
    <property type="protein sequence ID" value="NHA70356.1"/>
    <property type="molecule type" value="Genomic_DNA"/>
</dbReference>
<protein>
    <submittedName>
        <fullName evidence="3">Phosphotransferase</fullName>
    </submittedName>
</protein>
<dbReference type="SUPFAM" id="SSF56112">
    <property type="entry name" value="Protein kinase-like (PK-like)"/>
    <property type="match status" value="1"/>
</dbReference>
<evidence type="ECO:0000259" key="2">
    <source>
        <dbReference type="Pfam" id="PF01636"/>
    </source>
</evidence>
<feature type="region of interest" description="Disordered" evidence="1">
    <location>
        <begin position="175"/>
        <end position="194"/>
    </location>
</feature>
<keyword evidence="4" id="KW-1185">Reference proteome</keyword>
<dbReference type="InterPro" id="IPR002575">
    <property type="entry name" value="Aminoglycoside_PTrfase"/>
</dbReference>
<gene>
    <name evidence="3" type="ORF">EPD83_020245</name>
</gene>
<feature type="compositionally biased region" description="Basic and acidic residues" evidence="1">
    <location>
        <begin position="175"/>
        <end position="184"/>
    </location>
</feature>
<name>A0A8T6R926_9MICO</name>
<dbReference type="AlphaFoldDB" id="A0A8T6R926"/>
<sequence length="194" mass="21076">MEAALLERAKEAVASVAGDLGLEVENLDVVHSSNTLSLRLLPCDVLVRAAPVGQRVSAFEVAVVQALCQERAPVASLDPRVEGRVHERDGFEMTFWSYLQPTHDAPSPATYADALRRLHAAMRRVELQAPHFTERVTAAADALTDRHRTPTLDDDRSLLLSSLRGGCDALLDRGGPDQLLHGEPHPGNVLHTAN</sequence>
<evidence type="ECO:0000313" key="4">
    <source>
        <dbReference type="Proteomes" id="UP000287866"/>
    </source>
</evidence>
<organism evidence="3 4">
    <name type="scientific">Phycicoccus flavus</name>
    <dbReference type="NCBI Taxonomy" id="2502783"/>
    <lineage>
        <taxon>Bacteria</taxon>
        <taxon>Bacillati</taxon>
        <taxon>Actinomycetota</taxon>
        <taxon>Actinomycetes</taxon>
        <taxon>Micrococcales</taxon>
        <taxon>Intrasporangiaceae</taxon>
        <taxon>Phycicoccus</taxon>
    </lineage>
</organism>
<evidence type="ECO:0000256" key="1">
    <source>
        <dbReference type="SAM" id="MobiDB-lite"/>
    </source>
</evidence>
<dbReference type="InterPro" id="IPR011009">
    <property type="entry name" value="Kinase-like_dom_sf"/>
</dbReference>
<feature type="domain" description="Aminoglycoside phosphotransferase" evidence="2">
    <location>
        <begin position="48"/>
        <end position="192"/>
    </location>
</feature>
<dbReference type="RefSeq" id="WP_165567082.1">
    <property type="nucleotide sequence ID" value="NZ_SAYU02000144.1"/>
</dbReference>
<proteinExistence type="predicted"/>
<accession>A0A8T6R926</accession>
<reference evidence="3" key="1">
    <citation type="submission" date="2020-03" db="EMBL/GenBank/DDBJ databases">
        <title>Phycicoccus flavus sp. nov., a novel endophytic actinobacterium isolated from branch of Kandelia candel.</title>
        <authorList>
            <person name="Tuo L."/>
        </authorList>
    </citation>
    <scope>NUCLEOTIDE SEQUENCE</scope>
    <source>
        <strain evidence="3">CMS6Z-2</strain>
    </source>
</reference>
<evidence type="ECO:0000313" key="3">
    <source>
        <dbReference type="EMBL" id="NHA70356.1"/>
    </source>
</evidence>
<dbReference type="Pfam" id="PF01636">
    <property type="entry name" value="APH"/>
    <property type="match status" value="1"/>
</dbReference>
<dbReference type="Proteomes" id="UP000287866">
    <property type="component" value="Unassembled WGS sequence"/>
</dbReference>
<feature type="non-terminal residue" evidence="3">
    <location>
        <position position="194"/>
    </location>
</feature>